<keyword evidence="4" id="KW-1185">Reference proteome</keyword>
<protein>
    <submittedName>
        <fullName evidence="3">Transcriptional regulator, AraC family protein</fullName>
    </submittedName>
</protein>
<dbReference type="SUPFAM" id="SSF51182">
    <property type="entry name" value="RmlC-like cupins"/>
    <property type="match status" value="1"/>
</dbReference>
<accession>S9RNC0</accession>
<organism evidence="3 4">
    <name type="scientific">Salipiger mucosus DSM 16094</name>
    <dbReference type="NCBI Taxonomy" id="1123237"/>
    <lineage>
        <taxon>Bacteria</taxon>
        <taxon>Pseudomonadati</taxon>
        <taxon>Pseudomonadota</taxon>
        <taxon>Alphaproteobacteria</taxon>
        <taxon>Rhodobacterales</taxon>
        <taxon>Roseobacteraceae</taxon>
        <taxon>Salipiger</taxon>
    </lineage>
</organism>
<feature type="domain" description="HTH araC/xylS-type" evidence="2">
    <location>
        <begin position="236"/>
        <end position="291"/>
    </location>
</feature>
<evidence type="ECO:0000259" key="2">
    <source>
        <dbReference type="PROSITE" id="PS01124"/>
    </source>
</evidence>
<evidence type="ECO:0000256" key="1">
    <source>
        <dbReference type="SAM" id="MobiDB-lite"/>
    </source>
</evidence>
<feature type="compositionally biased region" description="Basic residues" evidence="1">
    <location>
        <begin position="312"/>
        <end position="321"/>
    </location>
</feature>
<dbReference type="InterPro" id="IPR011051">
    <property type="entry name" value="RmlC_Cupin_sf"/>
</dbReference>
<dbReference type="Proteomes" id="UP000015347">
    <property type="component" value="Unassembled WGS sequence"/>
</dbReference>
<evidence type="ECO:0000313" key="3">
    <source>
        <dbReference type="EMBL" id="EPX75479.1"/>
    </source>
</evidence>
<feature type="compositionally biased region" description="Low complexity" evidence="1">
    <location>
        <begin position="284"/>
        <end position="311"/>
    </location>
</feature>
<reference evidence="4" key="1">
    <citation type="journal article" date="2014" name="Stand. Genomic Sci.">
        <title>Genome sequence of the exopolysaccharide-producing Salipiger mucosus type strain (DSM 16094(T)), a moderately halophilic member of the Roseobacter clade.</title>
        <authorList>
            <person name="Riedel T."/>
            <person name="Spring S."/>
            <person name="Fiebig A."/>
            <person name="Petersen J."/>
            <person name="Kyrpides N.C."/>
            <person name="Goker M."/>
            <person name="Klenk H.P."/>
        </authorList>
    </citation>
    <scope>NUCLEOTIDE SEQUENCE [LARGE SCALE GENOMIC DNA]</scope>
    <source>
        <strain evidence="4">DSM 16094</strain>
    </source>
</reference>
<dbReference type="eggNOG" id="COG2207">
    <property type="taxonomic scope" value="Bacteria"/>
</dbReference>
<evidence type="ECO:0000313" key="4">
    <source>
        <dbReference type="Proteomes" id="UP000015347"/>
    </source>
</evidence>
<dbReference type="AlphaFoldDB" id="S9RNC0"/>
<dbReference type="STRING" id="1123237.Salmuc_01230"/>
<sequence length="366" mass="39331">MAISDELTIMAKKMDEIEGGVLSRFPPGALTLTLTRSVIKMQHSASWRIEKENPVEDLVIALEGEGRYLIDGAPLTLAAGEAMLIPRGTRFVGWNEGPAPYLGVAQHFTLEAHGAQDLVAQMDLAPKVRLSRWDVLEPMIRHYRQSAPPTSVTLAQHHLFMVMLLAFIDDAFLGWRQDAAAPVDAAAGIDLAVMRRPRAFLGAARRRASHSAPWTRRPTIPITSTARSATASAARPRQYQEFCRIERATHLLESGLTVAGAAAEVGFSDPYYFFALLQAGAGAQPAGAHAPGGAVTGRPAHGAGRARAGSRAYRKSSRRGVKQSTSCPGSRQVQPCSAPEGMTKLSPGPTSKSSPESVKRKRPLST</sequence>
<dbReference type="InterPro" id="IPR018060">
    <property type="entry name" value="HTH_AraC"/>
</dbReference>
<dbReference type="Gene3D" id="1.10.10.60">
    <property type="entry name" value="Homeodomain-like"/>
    <property type="match status" value="1"/>
</dbReference>
<dbReference type="PROSITE" id="PS01124">
    <property type="entry name" value="HTH_ARAC_FAMILY_2"/>
    <property type="match status" value="1"/>
</dbReference>
<dbReference type="GO" id="GO:0043565">
    <property type="term" value="F:sequence-specific DNA binding"/>
    <property type="evidence" value="ECO:0007669"/>
    <property type="project" value="InterPro"/>
</dbReference>
<feature type="region of interest" description="Disordered" evidence="1">
    <location>
        <begin position="284"/>
        <end position="366"/>
    </location>
</feature>
<dbReference type="HOGENOM" id="CLU_064492_0_0_5"/>
<dbReference type="EMBL" id="APVH01000078">
    <property type="protein sequence ID" value="EPX75479.1"/>
    <property type="molecule type" value="Genomic_DNA"/>
</dbReference>
<name>S9RNC0_9RHOB</name>
<dbReference type="Gene3D" id="2.60.120.10">
    <property type="entry name" value="Jelly Rolls"/>
    <property type="match status" value="1"/>
</dbReference>
<gene>
    <name evidence="3" type="ORF">Salmuc_01230</name>
</gene>
<proteinExistence type="predicted"/>
<comment type="caution">
    <text evidence="3">The sequence shown here is derived from an EMBL/GenBank/DDBJ whole genome shotgun (WGS) entry which is preliminary data.</text>
</comment>
<dbReference type="GO" id="GO:0003700">
    <property type="term" value="F:DNA-binding transcription factor activity"/>
    <property type="evidence" value="ECO:0007669"/>
    <property type="project" value="InterPro"/>
</dbReference>
<dbReference type="InterPro" id="IPR014710">
    <property type="entry name" value="RmlC-like_jellyroll"/>
</dbReference>
<feature type="compositionally biased region" description="Polar residues" evidence="1">
    <location>
        <begin position="322"/>
        <end position="335"/>
    </location>
</feature>